<sequence length="159" mass="18914">MSYNYTIRFRPTKEHSNADALSRMPMWRDVDFNNKYSTWINSMDLINVPLNLDKIRHETAGYPILRGVIKFHQNGWPSVNPNSPYYWFYRNRSSITLEDDILVLNTGFTRVVIPKYLQVDSLKIIHKGHWGIVRGKQLARRYCSWPEIDRDIENMVVHE</sequence>
<accession>A0A0C2N042</accession>
<organism evidence="2 3">
    <name type="scientific">Thelohanellus kitauei</name>
    <name type="common">Myxosporean</name>
    <dbReference type="NCBI Taxonomy" id="669202"/>
    <lineage>
        <taxon>Eukaryota</taxon>
        <taxon>Metazoa</taxon>
        <taxon>Cnidaria</taxon>
        <taxon>Myxozoa</taxon>
        <taxon>Myxosporea</taxon>
        <taxon>Bivalvulida</taxon>
        <taxon>Platysporina</taxon>
        <taxon>Myxobolidae</taxon>
        <taxon>Thelohanellus</taxon>
    </lineage>
</organism>
<dbReference type="PANTHER" id="PTHR37984:SF5">
    <property type="entry name" value="PROTEIN NYNRIN-LIKE"/>
    <property type="match status" value="1"/>
</dbReference>
<proteinExistence type="predicted"/>
<evidence type="ECO:0000313" key="3">
    <source>
        <dbReference type="Proteomes" id="UP000031668"/>
    </source>
</evidence>
<dbReference type="Proteomes" id="UP000031668">
    <property type="component" value="Unassembled WGS sequence"/>
</dbReference>
<dbReference type="InterPro" id="IPR041588">
    <property type="entry name" value="Integrase_H2C2"/>
</dbReference>
<dbReference type="OrthoDB" id="8067233at2759"/>
<gene>
    <name evidence="2" type="ORF">RF11_08161</name>
</gene>
<protein>
    <recommendedName>
        <fullName evidence="1">Integrase zinc-binding domain-containing protein</fullName>
    </recommendedName>
</protein>
<dbReference type="Gene3D" id="1.10.340.70">
    <property type="match status" value="1"/>
</dbReference>
<dbReference type="AlphaFoldDB" id="A0A0C2N042"/>
<dbReference type="PANTHER" id="PTHR37984">
    <property type="entry name" value="PROTEIN CBG26694"/>
    <property type="match status" value="1"/>
</dbReference>
<evidence type="ECO:0000259" key="1">
    <source>
        <dbReference type="Pfam" id="PF17921"/>
    </source>
</evidence>
<keyword evidence="3" id="KW-1185">Reference proteome</keyword>
<name>A0A0C2N042_THEKT</name>
<dbReference type="Pfam" id="PF17921">
    <property type="entry name" value="Integrase_H2C2"/>
    <property type="match status" value="1"/>
</dbReference>
<evidence type="ECO:0000313" key="2">
    <source>
        <dbReference type="EMBL" id="KII72986.1"/>
    </source>
</evidence>
<comment type="caution">
    <text evidence="2">The sequence shown here is derived from an EMBL/GenBank/DDBJ whole genome shotgun (WGS) entry which is preliminary data.</text>
</comment>
<feature type="domain" description="Integrase zinc-binding" evidence="1">
    <location>
        <begin position="113"/>
        <end position="156"/>
    </location>
</feature>
<reference evidence="2 3" key="1">
    <citation type="journal article" date="2014" name="Genome Biol. Evol.">
        <title>The genome of the myxosporean Thelohanellus kitauei shows adaptations to nutrient acquisition within its fish host.</title>
        <authorList>
            <person name="Yang Y."/>
            <person name="Xiong J."/>
            <person name="Zhou Z."/>
            <person name="Huo F."/>
            <person name="Miao W."/>
            <person name="Ran C."/>
            <person name="Liu Y."/>
            <person name="Zhang J."/>
            <person name="Feng J."/>
            <person name="Wang M."/>
            <person name="Wang M."/>
            <person name="Wang L."/>
            <person name="Yao B."/>
        </authorList>
    </citation>
    <scope>NUCLEOTIDE SEQUENCE [LARGE SCALE GENOMIC DNA]</scope>
    <source>
        <strain evidence="2">Wuqing</strain>
    </source>
</reference>
<dbReference type="EMBL" id="JWZT01001045">
    <property type="protein sequence ID" value="KII72986.1"/>
    <property type="molecule type" value="Genomic_DNA"/>
</dbReference>
<dbReference type="InterPro" id="IPR050951">
    <property type="entry name" value="Retrovirus_Pol_polyprotein"/>
</dbReference>
<dbReference type="OMA" id="STWINSM"/>